<gene>
    <name evidence="1" type="ORF">SCAR479_09340</name>
</gene>
<sequence length="87" mass="10173">MATTGASVDLRADERNPFVRLLKYFDDGLRLEKLGERITPRAGANLDYILPLEVWRDHPDNVVYVDSTDDEAYAQDLDYREEIYDEY</sequence>
<name>A0ABR2XJK8_9PEZI</name>
<proteinExistence type="predicted"/>
<organism evidence="1 2">
    <name type="scientific">Seiridium cardinale</name>
    <dbReference type="NCBI Taxonomy" id="138064"/>
    <lineage>
        <taxon>Eukaryota</taxon>
        <taxon>Fungi</taxon>
        <taxon>Dikarya</taxon>
        <taxon>Ascomycota</taxon>
        <taxon>Pezizomycotina</taxon>
        <taxon>Sordariomycetes</taxon>
        <taxon>Xylariomycetidae</taxon>
        <taxon>Amphisphaeriales</taxon>
        <taxon>Sporocadaceae</taxon>
        <taxon>Seiridium</taxon>
    </lineage>
</organism>
<reference evidence="1 2" key="1">
    <citation type="submission" date="2024-02" db="EMBL/GenBank/DDBJ databases">
        <title>First draft genome assembly of two strains of Seiridium cardinale.</title>
        <authorList>
            <person name="Emiliani G."/>
            <person name="Scali E."/>
        </authorList>
    </citation>
    <scope>NUCLEOTIDE SEQUENCE [LARGE SCALE GENOMIC DNA]</scope>
    <source>
        <strain evidence="1 2">BM-138-000479</strain>
    </source>
</reference>
<keyword evidence="2" id="KW-1185">Reference proteome</keyword>
<evidence type="ECO:0000313" key="1">
    <source>
        <dbReference type="EMBL" id="KAK9774000.1"/>
    </source>
</evidence>
<dbReference type="EMBL" id="JARVKM010000045">
    <property type="protein sequence ID" value="KAK9774000.1"/>
    <property type="molecule type" value="Genomic_DNA"/>
</dbReference>
<comment type="caution">
    <text evidence="1">The sequence shown here is derived from an EMBL/GenBank/DDBJ whole genome shotgun (WGS) entry which is preliminary data.</text>
</comment>
<accession>A0ABR2XJK8</accession>
<evidence type="ECO:0000313" key="2">
    <source>
        <dbReference type="Proteomes" id="UP001465668"/>
    </source>
</evidence>
<dbReference type="Proteomes" id="UP001465668">
    <property type="component" value="Unassembled WGS sequence"/>
</dbReference>
<protein>
    <submittedName>
        <fullName evidence="1">Uncharacterized protein</fullName>
    </submittedName>
</protein>